<evidence type="ECO:0008006" key="3">
    <source>
        <dbReference type="Google" id="ProtNLM"/>
    </source>
</evidence>
<evidence type="ECO:0000313" key="1">
    <source>
        <dbReference type="EMBL" id="CAD6186128.1"/>
    </source>
</evidence>
<evidence type="ECO:0000313" key="2">
    <source>
        <dbReference type="Proteomes" id="UP000835052"/>
    </source>
</evidence>
<comment type="caution">
    <text evidence="1">The sequence shown here is derived from an EMBL/GenBank/DDBJ whole genome shotgun (WGS) entry which is preliminary data.</text>
</comment>
<reference evidence="1" key="1">
    <citation type="submission" date="2020-10" db="EMBL/GenBank/DDBJ databases">
        <authorList>
            <person name="Kikuchi T."/>
        </authorList>
    </citation>
    <scope>NUCLEOTIDE SEQUENCE</scope>
    <source>
        <strain evidence="1">NKZ352</strain>
    </source>
</reference>
<dbReference type="SUPFAM" id="SSF54695">
    <property type="entry name" value="POZ domain"/>
    <property type="match status" value="1"/>
</dbReference>
<dbReference type="InterPro" id="IPR011333">
    <property type="entry name" value="SKP1/BTB/POZ_sf"/>
</dbReference>
<sequence>MPAIDVSISFPRETLFVRVCKNCSRKLADRSPVYKDMVDQAGENDVIINDFGSDVIRWLLNFANDNLDVGSIPPADYEKLLNVATDFRLEGLQRLCEDLVSQGLSREDTEDMFEFAETCSDLFLWMQAMLTLTDVSKKVYMEVKLAGLVSDRIDLTVDQYITLLKAAGEARIEVVKMTIEQNLLSYLSHERSAEVAIMALKYEMPRLREHALELYVEQCKSTYDQDPFREFRKFPVILLELRQFLRFPLSESHIFENICDGISEEEFEIDVEM</sequence>
<keyword evidence="2" id="KW-1185">Reference proteome</keyword>
<dbReference type="OrthoDB" id="29145at2759"/>
<accession>A0A8S1GTE8</accession>
<name>A0A8S1GTE8_9PELO</name>
<proteinExistence type="predicted"/>
<dbReference type="Gene3D" id="3.30.710.10">
    <property type="entry name" value="Potassium Channel Kv1.1, Chain A"/>
    <property type="match status" value="1"/>
</dbReference>
<dbReference type="Proteomes" id="UP000835052">
    <property type="component" value="Unassembled WGS sequence"/>
</dbReference>
<gene>
    <name evidence="1" type="ORF">CAUJ_LOCUS2047</name>
</gene>
<dbReference type="EMBL" id="CAJGYM010000004">
    <property type="protein sequence ID" value="CAD6186128.1"/>
    <property type="molecule type" value="Genomic_DNA"/>
</dbReference>
<dbReference type="AlphaFoldDB" id="A0A8S1GTE8"/>
<protein>
    <recommendedName>
        <fullName evidence="3">BTB domain-containing protein</fullName>
    </recommendedName>
</protein>
<organism evidence="1 2">
    <name type="scientific">Caenorhabditis auriculariae</name>
    <dbReference type="NCBI Taxonomy" id="2777116"/>
    <lineage>
        <taxon>Eukaryota</taxon>
        <taxon>Metazoa</taxon>
        <taxon>Ecdysozoa</taxon>
        <taxon>Nematoda</taxon>
        <taxon>Chromadorea</taxon>
        <taxon>Rhabditida</taxon>
        <taxon>Rhabditina</taxon>
        <taxon>Rhabditomorpha</taxon>
        <taxon>Rhabditoidea</taxon>
        <taxon>Rhabditidae</taxon>
        <taxon>Peloderinae</taxon>
        <taxon>Caenorhabditis</taxon>
    </lineage>
</organism>